<dbReference type="InterPro" id="IPR036883">
    <property type="entry name" value="PDCD5-like_sf"/>
</dbReference>
<dbReference type="GO" id="GO:0005829">
    <property type="term" value="C:cytosol"/>
    <property type="evidence" value="ECO:0007669"/>
    <property type="project" value="TreeGrafter"/>
</dbReference>
<dbReference type="PANTHER" id="PTHR10840:SF0">
    <property type="entry name" value="PROGRAMMED CELL DEATH PROTEIN 5"/>
    <property type="match status" value="1"/>
</dbReference>
<dbReference type="OrthoDB" id="10252486at2759"/>
<gene>
    <name evidence="3" type="ORF">BCV72DRAFT_293360</name>
</gene>
<proteinExistence type="inferred from homology"/>
<evidence type="ECO:0000313" key="3">
    <source>
        <dbReference type="EMBL" id="ORE05366.1"/>
    </source>
</evidence>
<comment type="similarity">
    <text evidence="1">Belongs to the PDCD5 family.</text>
</comment>
<dbReference type="GO" id="GO:0005634">
    <property type="term" value="C:nucleus"/>
    <property type="evidence" value="ECO:0007669"/>
    <property type="project" value="TreeGrafter"/>
</dbReference>
<dbReference type="AlphaFoldDB" id="A0A1X0R040"/>
<dbReference type="Proteomes" id="UP000242414">
    <property type="component" value="Unassembled WGS sequence"/>
</dbReference>
<protein>
    <submittedName>
        <fullName evidence="3">DNA-binding TFAR19-related protein</fullName>
    </submittedName>
</protein>
<feature type="compositionally biased region" description="Low complexity" evidence="2">
    <location>
        <begin position="21"/>
        <end position="37"/>
    </location>
</feature>
<sequence>MEDDELQAIRARRLAELQAKSGGSQPSQGGFPSAGGASKDDAEKSQMEEMRRNMLYQILDNSARERLGRIQMVKADKARAVEDLLIRMAQTNQLRSKVTENQLIDLLGQINRQESSATSSRIVYNRRHYDDSDEEYDI</sequence>
<dbReference type="FunFam" id="1.10.8.140:FF:000006">
    <property type="entry name" value="programmed cell death protein 5-like"/>
    <property type="match status" value="1"/>
</dbReference>
<feature type="region of interest" description="Disordered" evidence="2">
    <location>
        <begin position="14"/>
        <end position="49"/>
    </location>
</feature>
<dbReference type="PANTHER" id="PTHR10840">
    <property type="entry name" value="PROGRAMMED CELL DEATH PROTEIN 5"/>
    <property type="match status" value="1"/>
</dbReference>
<dbReference type="VEuPathDB" id="FungiDB:BCV72DRAFT_293360"/>
<dbReference type="EMBL" id="KV921946">
    <property type="protein sequence ID" value="ORE05366.1"/>
    <property type="molecule type" value="Genomic_DNA"/>
</dbReference>
<keyword evidence="3" id="KW-0238">DNA-binding</keyword>
<dbReference type="GO" id="GO:0003677">
    <property type="term" value="F:DNA binding"/>
    <property type="evidence" value="ECO:0007669"/>
    <property type="project" value="UniProtKB-KW"/>
</dbReference>
<reference evidence="3" key="1">
    <citation type="journal article" date="2016" name="Proc. Natl. Acad. Sci. U.S.A.">
        <title>Lipid metabolic changes in an early divergent fungus govern the establishment of a mutualistic symbiosis with endobacteria.</title>
        <authorList>
            <person name="Lastovetsky O.A."/>
            <person name="Gaspar M.L."/>
            <person name="Mondo S.J."/>
            <person name="LaButti K.M."/>
            <person name="Sandor L."/>
            <person name="Grigoriev I.V."/>
            <person name="Henry S.A."/>
            <person name="Pawlowska T.E."/>
        </authorList>
    </citation>
    <scope>NUCLEOTIDE SEQUENCE [LARGE SCALE GENOMIC DNA]</scope>
    <source>
        <strain evidence="3">ATCC 52814</strain>
    </source>
</reference>
<accession>A0A1X0R040</accession>
<name>A0A1X0R040_RHIZD</name>
<dbReference type="InterPro" id="IPR002836">
    <property type="entry name" value="PDCD5-like"/>
</dbReference>
<dbReference type="Pfam" id="PF01984">
    <property type="entry name" value="dsDNA_bind"/>
    <property type="match status" value="1"/>
</dbReference>
<dbReference type="PIRSF" id="PIRSF015730">
    <property type="entry name" value="TFAR19"/>
    <property type="match status" value="1"/>
</dbReference>
<evidence type="ECO:0000256" key="2">
    <source>
        <dbReference type="SAM" id="MobiDB-lite"/>
    </source>
</evidence>
<evidence type="ECO:0000256" key="1">
    <source>
        <dbReference type="ARBA" id="ARBA00010490"/>
    </source>
</evidence>
<dbReference type="Gene3D" id="1.10.8.140">
    <property type="entry name" value="PDCD5-like"/>
    <property type="match status" value="1"/>
</dbReference>
<organism evidence="3">
    <name type="scientific">Rhizopus microsporus var. microsporus</name>
    <dbReference type="NCBI Taxonomy" id="86635"/>
    <lineage>
        <taxon>Eukaryota</taxon>
        <taxon>Fungi</taxon>
        <taxon>Fungi incertae sedis</taxon>
        <taxon>Mucoromycota</taxon>
        <taxon>Mucoromycotina</taxon>
        <taxon>Mucoromycetes</taxon>
        <taxon>Mucorales</taxon>
        <taxon>Mucorineae</taxon>
        <taxon>Rhizopodaceae</taxon>
        <taxon>Rhizopus</taxon>
    </lineage>
</organism>
<feature type="compositionally biased region" description="Basic and acidic residues" evidence="2">
    <location>
        <begin position="38"/>
        <end position="49"/>
    </location>
</feature>
<dbReference type="SUPFAM" id="SSF46950">
    <property type="entry name" value="Double-stranded DNA-binding domain"/>
    <property type="match status" value="1"/>
</dbReference>